<gene>
    <name evidence="2" type="ORF">SAMN05216366_103101</name>
</gene>
<dbReference type="EMBL" id="FNJQ01000003">
    <property type="protein sequence ID" value="SDO92782.1"/>
    <property type="molecule type" value="Genomic_DNA"/>
</dbReference>
<dbReference type="RefSeq" id="WP_074571303.1">
    <property type="nucleotide sequence ID" value="NZ_FNJQ01000003.1"/>
</dbReference>
<proteinExistence type="predicted"/>
<dbReference type="Proteomes" id="UP000182412">
    <property type="component" value="Unassembled WGS sequence"/>
</dbReference>
<evidence type="ECO:0000313" key="3">
    <source>
        <dbReference type="Proteomes" id="UP000182412"/>
    </source>
</evidence>
<name>A0A1H0NJ52_SELRU</name>
<evidence type="ECO:0000256" key="1">
    <source>
        <dbReference type="SAM" id="Phobius"/>
    </source>
</evidence>
<sequence length="76" mass="7630">MMKNNIASSEKTVGTGIGGEMGVGTIIDCSSPIFIVSVIAPTVVPIIIAAGGVVGAVGRWLGRDSFGLKPIAFAGR</sequence>
<keyword evidence="1" id="KW-1133">Transmembrane helix</keyword>
<evidence type="ECO:0000313" key="2">
    <source>
        <dbReference type="EMBL" id="SDO92782.1"/>
    </source>
</evidence>
<keyword evidence="1" id="KW-0812">Transmembrane</keyword>
<protein>
    <submittedName>
        <fullName evidence="2">Uncharacterized protein</fullName>
    </submittedName>
</protein>
<keyword evidence="1" id="KW-0472">Membrane</keyword>
<organism evidence="2 3">
    <name type="scientific">Selenomonas ruminantium</name>
    <dbReference type="NCBI Taxonomy" id="971"/>
    <lineage>
        <taxon>Bacteria</taxon>
        <taxon>Bacillati</taxon>
        <taxon>Bacillota</taxon>
        <taxon>Negativicutes</taxon>
        <taxon>Selenomonadales</taxon>
        <taxon>Selenomonadaceae</taxon>
        <taxon>Selenomonas</taxon>
    </lineage>
</organism>
<accession>A0A1H0NJ52</accession>
<reference evidence="2 3" key="1">
    <citation type="submission" date="2016-10" db="EMBL/GenBank/DDBJ databases">
        <authorList>
            <person name="de Groot N.N."/>
        </authorList>
    </citation>
    <scope>NUCLEOTIDE SEQUENCE [LARGE SCALE GENOMIC DNA]</scope>
    <source>
        <strain evidence="2 3">S137</strain>
    </source>
</reference>
<dbReference type="AlphaFoldDB" id="A0A1H0NJ52"/>
<feature type="transmembrane region" description="Helical" evidence="1">
    <location>
        <begin position="33"/>
        <end position="61"/>
    </location>
</feature>